<gene>
    <name evidence="1" type="primary">82</name>
    <name evidence="1" type="ORF">SEA_REYNAULD_82</name>
</gene>
<evidence type="ECO:0000313" key="2">
    <source>
        <dbReference type="Proteomes" id="UP001654496"/>
    </source>
</evidence>
<name>A0ACD4UHN6_9CAUD</name>
<keyword evidence="2" id="KW-1185">Reference proteome</keyword>
<dbReference type="EMBL" id="OR159659">
    <property type="protein sequence ID" value="WKW85534.1"/>
    <property type="molecule type" value="Genomic_DNA"/>
</dbReference>
<reference evidence="1" key="1">
    <citation type="submission" date="2023-06" db="EMBL/GenBank/DDBJ databases">
        <authorList>
            <person name="DeJong R.J."/>
            <person name="Yoon E."/>
            <person name="Radersma M."/>
            <person name="Veenstra M."/>
            <person name="Churu J."/>
            <person name="Moleakunnel K."/>
            <person name="Weaver G."/>
            <person name="Hill E."/>
            <person name="Janvier A."/>
            <person name="Harlow L."/>
            <person name="Kramer C."/>
            <person name="Seinen K."/>
            <person name="Chen A."/>
            <person name="Minasian M."/>
            <person name="Doorn S."/>
            <person name="Dole C."/>
            <person name="Ramsey F."/>
            <person name="Nieze J."/>
            <person name="Baker A."/>
            <person name="Swierenga S."/>
            <person name="White A."/>
            <person name="Howland A."/>
            <person name="Ko C."/>
            <person name="Russell D.A."/>
            <person name="Jacobs-Sera D."/>
            <person name="Hatfull G.F."/>
        </authorList>
    </citation>
    <scope>NUCLEOTIDE SEQUENCE</scope>
</reference>
<dbReference type="Proteomes" id="UP001654496">
    <property type="component" value="Segment"/>
</dbReference>
<organism evidence="1 2">
    <name type="scientific">Rhodococcus phage Reynauld</name>
    <dbReference type="NCBI Taxonomy" id="3062845"/>
    <lineage>
        <taxon>Viruses</taxon>
        <taxon>Duplodnaviria</taxon>
        <taxon>Heunggongvirae</taxon>
        <taxon>Uroviricota</taxon>
        <taxon>Caudoviricetes</taxon>
        <taxon>Caudoviricetes incertae sedis</taxon>
        <taxon>Reynauldvirus</taxon>
        <taxon>Reynauldvirus reynauld</taxon>
    </lineage>
</organism>
<evidence type="ECO:0000313" key="1">
    <source>
        <dbReference type="EMBL" id="WKW85534.1"/>
    </source>
</evidence>
<sequence length="161" mass="17497">MNKTTIHTIEFLPQSNENFDLDSLRAIVRDTADLPGGTSVQGRSDGGGSVPPVLMNLVGINLTQHDSGTLEKRPPASDAPKCEDVNPYDGKVFCPEHVYEYRVRQAEAAVSFPRYGRIKAVALNGRRPLVAALDAIRDHFGLASGIAIQVRRDIDAGETLE</sequence>
<proteinExistence type="predicted"/>
<protein>
    <submittedName>
        <fullName evidence="1">Uncharacterized protein</fullName>
    </submittedName>
</protein>
<accession>A0ACD4UHN6</accession>